<sequence>MNADQSILNELLSYLYGSFLVTYVLCIIGTLIKEILSSSSKKKKKISIKGLIFVPIPVTAIICAARDMHHINFSLYVLICLAGGAGSGYVANIFINNRIVAYAVKAGANVLSDNKLLNVLSEMFDQQEEEEKEEADKRKKNKQQFKNKEDSNGDGETESCEEEKEDTSTELNHQEDPVLQSDGPDGEGVSADDVDEEENAAKSPFKRKHSEDADPEE</sequence>
<accession>A0A8S5UFF7</accession>
<feature type="transmembrane region" description="Helical" evidence="2">
    <location>
        <begin position="73"/>
        <end position="95"/>
    </location>
</feature>
<evidence type="ECO:0000256" key="1">
    <source>
        <dbReference type="SAM" id="MobiDB-lite"/>
    </source>
</evidence>
<feature type="transmembrane region" description="Helical" evidence="2">
    <location>
        <begin position="14"/>
        <end position="36"/>
    </location>
</feature>
<dbReference type="EMBL" id="BK016080">
    <property type="protein sequence ID" value="DAF93225.1"/>
    <property type="molecule type" value="Genomic_DNA"/>
</dbReference>
<keyword evidence="2" id="KW-1133">Transmembrane helix</keyword>
<proteinExistence type="predicted"/>
<protein>
    <submittedName>
        <fullName evidence="3">Uncharacterized protein</fullName>
    </submittedName>
</protein>
<evidence type="ECO:0000313" key="3">
    <source>
        <dbReference type="EMBL" id="DAF93225.1"/>
    </source>
</evidence>
<feature type="transmembrane region" description="Helical" evidence="2">
    <location>
        <begin position="48"/>
        <end position="67"/>
    </location>
</feature>
<feature type="compositionally biased region" description="Acidic residues" evidence="1">
    <location>
        <begin position="152"/>
        <end position="165"/>
    </location>
</feature>
<feature type="region of interest" description="Disordered" evidence="1">
    <location>
        <begin position="128"/>
        <end position="217"/>
    </location>
</feature>
<evidence type="ECO:0000256" key="2">
    <source>
        <dbReference type="SAM" id="Phobius"/>
    </source>
</evidence>
<name>A0A8S5UFF7_9CAUD</name>
<keyword evidence="2" id="KW-0472">Membrane</keyword>
<reference evidence="3" key="1">
    <citation type="journal article" date="2021" name="Proc. Natl. Acad. Sci. U.S.A.">
        <title>A Catalog of Tens of Thousands of Viruses from Human Metagenomes Reveals Hidden Associations with Chronic Diseases.</title>
        <authorList>
            <person name="Tisza M.J."/>
            <person name="Buck C.B."/>
        </authorList>
    </citation>
    <scope>NUCLEOTIDE SEQUENCE</scope>
    <source>
        <strain evidence="3">CtcyQ27</strain>
    </source>
</reference>
<keyword evidence="2" id="KW-0812">Transmembrane</keyword>
<organism evidence="3">
    <name type="scientific">Myoviridae sp. ctcyQ27</name>
    <dbReference type="NCBI Taxonomy" id="2825139"/>
    <lineage>
        <taxon>Viruses</taxon>
        <taxon>Duplodnaviria</taxon>
        <taxon>Heunggongvirae</taxon>
        <taxon>Uroviricota</taxon>
        <taxon>Caudoviricetes</taxon>
    </lineage>
</organism>